<keyword evidence="4" id="KW-1185">Reference proteome</keyword>
<accession>A0A7V7U0N9</accession>
<comment type="similarity">
    <text evidence="1">Belongs to the pseudomonas-type ThrB family.</text>
</comment>
<dbReference type="PANTHER" id="PTHR21064">
    <property type="entry name" value="AMINOGLYCOSIDE PHOSPHOTRANSFERASE DOMAIN-CONTAINING PROTEIN-RELATED"/>
    <property type="match status" value="1"/>
</dbReference>
<dbReference type="Pfam" id="PF01636">
    <property type="entry name" value="APH"/>
    <property type="match status" value="1"/>
</dbReference>
<dbReference type="AlphaFoldDB" id="A0A7V7U0N9"/>
<dbReference type="InterPro" id="IPR002575">
    <property type="entry name" value="Aminoglycoside_PTrfase"/>
</dbReference>
<keyword evidence="3" id="KW-0808">Transferase</keyword>
<evidence type="ECO:0000259" key="2">
    <source>
        <dbReference type="Pfam" id="PF01636"/>
    </source>
</evidence>
<dbReference type="Gene3D" id="3.30.200.70">
    <property type="match status" value="1"/>
</dbReference>
<dbReference type="Gene3D" id="1.10.510.10">
    <property type="entry name" value="Transferase(Phosphotransferase) domain 1"/>
    <property type="match status" value="1"/>
</dbReference>
<dbReference type="EMBL" id="VZDO01000004">
    <property type="protein sequence ID" value="KAB0680754.1"/>
    <property type="molecule type" value="Genomic_DNA"/>
</dbReference>
<dbReference type="Proteomes" id="UP000432089">
    <property type="component" value="Unassembled WGS sequence"/>
</dbReference>
<dbReference type="SUPFAM" id="SSF56112">
    <property type="entry name" value="Protein kinase-like (PK-like)"/>
    <property type="match status" value="1"/>
</dbReference>
<proteinExistence type="inferred from homology"/>
<dbReference type="GO" id="GO:0009088">
    <property type="term" value="P:threonine biosynthetic process"/>
    <property type="evidence" value="ECO:0007669"/>
    <property type="project" value="TreeGrafter"/>
</dbReference>
<dbReference type="PANTHER" id="PTHR21064:SF6">
    <property type="entry name" value="AMINOGLYCOSIDE PHOSPHOTRANSFERASE DOMAIN-CONTAINING PROTEIN"/>
    <property type="match status" value="1"/>
</dbReference>
<evidence type="ECO:0000313" key="3">
    <source>
        <dbReference type="EMBL" id="KAB0680754.1"/>
    </source>
</evidence>
<protein>
    <submittedName>
        <fullName evidence="3">Phosphotransferase</fullName>
    </submittedName>
</protein>
<dbReference type="GO" id="GO:0004413">
    <property type="term" value="F:homoserine kinase activity"/>
    <property type="evidence" value="ECO:0007669"/>
    <property type="project" value="TreeGrafter"/>
</dbReference>
<evidence type="ECO:0000256" key="1">
    <source>
        <dbReference type="ARBA" id="ARBA00038240"/>
    </source>
</evidence>
<name>A0A7V7U0N9_9HYPH</name>
<dbReference type="InterPro" id="IPR011009">
    <property type="entry name" value="Kinase-like_dom_sf"/>
</dbReference>
<sequence>MPVPDRAVDARPAALADAAGAIAGALGEWGLPPATRLDLITESENATFLATGSDGRRRVVRLHRAAYNDAAAIRSEHAWIEALRQDGIVRTPAVLARFDGATVGEARIGEGIRHVAVFEFADGAEPPVDRDLPRWFERLGAITARLHTHSRTWTRPAGFTRRVWDFERSLGSRAHWGDWRAARGLDASGQAVLARAVAAIERALAAYGASPEQFGLIHADLRLANLLAAGDELSVIDFDDCGFGWFMADFAAAISFIEHEPVVPDLQAAWVEGYRSVAPLRRDDAAMLPVFVLLRRILLTAWAASRRDGETASRYGEWYTAGTVELAERFLTQFPKA</sequence>
<reference evidence="3 4" key="1">
    <citation type="submission" date="2019-09" db="EMBL/GenBank/DDBJ databases">
        <title>YIM 132180 draft genome.</title>
        <authorList>
            <person name="Zhang K."/>
        </authorList>
    </citation>
    <scope>NUCLEOTIDE SEQUENCE [LARGE SCALE GENOMIC DNA]</scope>
    <source>
        <strain evidence="3 4">YIM 132180</strain>
    </source>
</reference>
<organism evidence="3 4">
    <name type="scientific">Plantimonas leprariae</name>
    <dbReference type="NCBI Taxonomy" id="2615207"/>
    <lineage>
        <taxon>Bacteria</taxon>
        <taxon>Pseudomonadati</taxon>
        <taxon>Pseudomonadota</taxon>
        <taxon>Alphaproteobacteria</taxon>
        <taxon>Hyphomicrobiales</taxon>
        <taxon>Aurantimonadaceae</taxon>
        <taxon>Plantimonas</taxon>
    </lineage>
</organism>
<dbReference type="Gene3D" id="1.20.1270.170">
    <property type="match status" value="1"/>
</dbReference>
<evidence type="ECO:0000313" key="4">
    <source>
        <dbReference type="Proteomes" id="UP000432089"/>
    </source>
</evidence>
<gene>
    <name evidence="3" type="ORF">F6X38_07075</name>
</gene>
<comment type="caution">
    <text evidence="3">The sequence shown here is derived from an EMBL/GenBank/DDBJ whole genome shotgun (WGS) entry which is preliminary data.</text>
</comment>
<dbReference type="InterPro" id="IPR050249">
    <property type="entry name" value="Pseudomonas-type_ThrB"/>
</dbReference>
<feature type="domain" description="Aminoglycoside phosphotransferase" evidence="2">
    <location>
        <begin position="43"/>
        <end position="280"/>
    </location>
</feature>
<dbReference type="RefSeq" id="WP_150968906.1">
    <property type="nucleotide sequence ID" value="NZ_VZDO01000004.1"/>
</dbReference>